<dbReference type="AlphaFoldDB" id="A0A494TE28"/>
<dbReference type="RefSeq" id="WP_121152137.1">
    <property type="nucleotide sequence ID" value="NZ_CP032829.1"/>
</dbReference>
<reference evidence="2 3" key="1">
    <citation type="submission" date="2018-09" db="EMBL/GenBank/DDBJ databases">
        <title>Sphingomonas peninsula sp. nov., isolated from fildes peninsula, Antarctic soil.</title>
        <authorList>
            <person name="Yingchao G."/>
        </authorList>
    </citation>
    <scope>NUCLEOTIDE SEQUENCE [LARGE SCALE GENOMIC DNA]</scope>
    <source>
        <strain evidence="2 3">YZ-8</strain>
    </source>
</reference>
<name>A0A494TE28_SPHPE</name>
<dbReference type="CDD" id="cd22324">
    <property type="entry name" value="Endonuclease_I"/>
    <property type="match status" value="1"/>
</dbReference>
<gene>
    <name evidence="2" type="ORF">D3Y57_05375</name>
</gene>
<accession>A0A494TE28</accession>
<feature type="region of interest" description="Disordered" evidence="1">
    <location>
        <begin position="1"/>
        <end position="32"/>
    </location>
</feature>
<dbReference type="InterPro" id="IPR008029">
    <property type="entry name" value="Phage_T7_Gp3_endoDNaseI"/>
</dbReference>
<dbReference type="KEGG" id="spha:D3Y57_05375"/>
<evidence type="ECO:0000313" key="3">
    <source>
        <dbReference type="Proteomes" id="UP000276254"/>
    </source>
</evidence>
<organism evidence="2 3">
    <name type="scientific">Sphingomonas paeninsulae</name>
    <dbReference type="NCBI Taxonomy" id="2319844"/>
    <lineage>
        <taxon>Bacteria</taxon>
        <taxon>Pseudomonadati</taxon>
        <taxon>Pseudomonadota</taxon>
        <taxon>Alphaproteobacteria</taxon>
        <taxon>Sphingomonadales</taxon>
        <taxon>Sphingomonadaceae</taxon>
        <taxon>Sphingomonas</taxon>
    </lineage>
</organism>
<dbReference type="GO" id="GO:0008833">
    <property type="term" value="F:deoxyribonuclease IV (phage-T4-induced) activity"/>
    <property type="evidence" value="ECO:0007669"/>
    <property type="project" value="InterPro"/>
</dbReference>
<proteinExistence type="predicted"/>
<dbReference type="InterPro" id="IPR011335">
    <property type="entry name" value="Restrct_endonuc-II-like"/>
</dbReference>
<dbReference type="EMBL" id="CP032829">
    <property type="protein sequence ID" value="AYJ85512.1"/>
    <property type="molecule type" value="Genomic_DNA"/>
</dbReference>
<sequence length="145" mass="16524">MPQPWTSKRSQRQSSGKGPKLENGYRSGLEKRMADDLKSRGVTFEYETLKVSYEVPSRQAKYTPDFILPNGIIIEGKGLFATEDRQKHLLVKAQHPELDIRFVFSRSTSPLYKGSPTTYAAWCTKQGFQFADKLIPSAWLLEPPK</sequence>
<dbReference type="SUPFAM" id="SSF52980">
    <property type="entry name" value="Restriction endonuclease-like"/>
    <property type="match status" value="1"/>
</dbReference>
<dbReference type="Gene3D" id="3.40.91.30">
    <property type="match status" value="1"/>
</dbReference>
<evidence type="ECO:0000256" key="1">
    <source>
        <dbReference type="SAM" id="MobiDB-lite"/>
    </source>
</evidence>
<keyword evidence="3" id="KW-1185">Reference proteome</keyword>
<dbReference type="GO" id="GO:0015074">
    <property type="term" value="P:DNA integration"/>
    <property type="evidence" value="ECO:0007669"/>
    <property type="project" value="InterPro"/>
</dbReference>
<dbReference type="GO" id="GO:0016032">
    <property type="term" value="P:viral process"/>
    <property type="evidence" value="ECO:0007669"/>
    <property type="project" value="InterPro"/>
</dbReference>
<dbReference type="Pfam" id="PF05367">
    <property type="entry name" value="Phage_endo_I"/>
    <property type="match status" value="1"/>
</dbReference>
<protein>
    <submittedName>
        <fullName evidence="2">Endodeoxyribonuclease</fullName>
    </submittedName>
</protein>
<feature type="compositionally biased region" description="Polar residues" evidence="1">
    <location>
        <begin position="1"/>
        <end position="16"/>
    </location>
</feature>
<dbReference type="Proteomes" id="UP000276254">
    <property type="component" value="Chromosome"/>
</dbReference>
<evidence type="ECO:0000313" key="2">
    <source>
        <dbReference type="EMBL" id="AYJ85512.1"/>
    </source>
</evidence>
<dbReference type="OrthoDB" id="1634609at2"/>